<dbReference type="PANTHER" id="PTHR15225">
    <property type="entry name" value="INTERFERON-INDUCED PROTEIN 35/NMI N-MYC/STAT INTERACTING PROTEIN"/>
    <property type="match status" value="1"/>
</dbReference>
<keyword evidence="6" id="KW-0964">Secreted</keyword>
<dbReference type="PROSITE" id="PS50102">
    <property type="entry name" value="RRM"/>
    <property type="match status" value="1"/>
</dbReference>
<accession>A0A9Y4U1K6</accession>
<evidence type="ECO:0000256" key="8">
    <source>
        <dbReference type="ARBA" id="ARBA00022859"/>
    </source>
</evidence>
<dbReference type="GO" id="GO:0005634">
    <property type="term" value="C:nucleus"/>
    <property type="evidence" value="ECO:0007669"/>
    <property type="project" value="UniProtKB-SubCell"/>
</dbReference>
<feature type="domain" description="RRM" evidence="12">
    <location>
        <begin position="216"/>
        <end position="298"/>
    </location>
</feature>
<evidence type="ECO:0000256" key="9">
    <source>
        <dbReference type="ARBA" id="ARBA00023242"/>
    </source>
</evidence>
<keyword evidence="9" id="KW-0539">Nucleus</keyword>
<evidence type="ECO:0000256" key="3">
    <source>
        <dbReference type="ARBA" id="ARBA00004613"/>
    </source>
</evidence>
<dbReference type="InterPro" id="IPR009909">
    <property type="entry name" value="Nmi/IFP35_dom"/>
</dbReference>
<dbReference type="GO" id="GO:0045088">
    <property type="term" value="P:regulation of innate immune response"/>
    <property type="evidence" value="ECO:0007669"/>
    <property type="project" value="UniProtKB-ARBA"/>
</dbReference>
<protein>
    <submittedName>
        <fullName evidence="14">Interferon-induced 35 kDa protein</fullName>
    </submittedName>
</protein>
<feature type="compositionally biased region" description="Basic and acidic residues" evidence="11">
    <location>
        <begin position="67"/>
        <end position="91"/>
    </location>
</feature>
<gene>
    <name evidence="14" type="primary">ifi35</name>
</gene>
<evidence type="ECO:0000256" key="11">
    <source>
        <dbReference type="SAM" id="MobiDB-lite"/>
    </source>
</evidence>
<sequence length="374" mass="41858">MSSDEDFSLITTTPPSEDTLEGIMASISSCKKQYNQLLEEQKDLATSRDDRRNLTKQFNQRTMKLNQDLKDDQRSHKDQLAKEQAKLNQLKEDENELMEEIRRVEAALKEQKAENKQLQQQTDVFTAVPEKKLVFTGLTGSADDTEMFQMNPRIVYPMEGGTALVTFEEEVVAKKILALKEHKVDLGGDCSITVEATPVHLMLPQLVEIDTDVCPRRILISNLPKGDTDMLLSKLEIYFSKSRHGGGEVEDCEMLPDSGNVVVTFVNKGIAEGLIDTEYHEVKLQTTKHKVRVTPFLNGKITNLETTTTACPRTVLLTGIPAVMEQETLQDLLEIYFQKNGNGGGEIEAFLYNPVGQQASALFVGISSEAEEEK</sequence>
<dbReference type="InterPro" id="IPR012677">
    <property type="entry name" value="Nucleotide-bd_a/b_plait_sf"/>
</dbReference>
<dbReference type="RefSeq" id="XP_008303112.1">
    <property type="nucleotide sequence ID" value="XM_008304890.1"/>
</dbReference>
<dbReference type="Pfam" id="PF07292">
    <property type="entry name" value="NID"/>
    <property type="match status" value="2"/>
</dbReference>
<dbReference type="GO" id="GO:0005615">
    <property type="term" value="C:extracellular space"/>
    <property type="evidence" value="ECO:0007669"/>
    <property type="project" value="UniProtKB-ARBA"/>
</dbReference>
<evidence type="ECO:0000256" key="10">
    <source>
        <dbReference type="PROSITE-ProRule" id="PRU00176"/>
    </source>
</evidence>
<dbReference type="FunFam" id="3.30.70.330:FF:000300">
    <property type="entry name" value="Interferon-induced protein 35"/>
    <property type="match status" value="1"/>
</dbReference>
<name>A0A9Y4U1K6_9TELE</name>
<evidence type="ECO:0000313" key="13">
    <source>
        <dbReference type="Proteomes" id="UP000694891"/>
    </source>
</evidence>
<reference evidence="14" key="1">
    <citation type="submission" date="2025-08" db="UniProtKB">
        <authorList>
            <consortium name="RefSeq"/>
        </authorList>
    </citation>
    <scope>IDENTIFICATION</scope>
</reference>
<evidence type="ECO:0000256" key="7">
    <source>
        <dbReference type="ARBA" id="ARBA00022588"/>
    </source>
</evidence>
<comment type="subcellular location">
    <subcellularLocation>
        <location evidence="2">Cytoplasm</location>
    </subcellularLocation>
    <subcellularLocation>
        <location evidence="1">Nucleus</location>
    </subcellularLocation>
    <subcellularLocation>
        <location evidence="3">Secreted</location>
    </subcellularLocation>
</comment>
<proteinExistence type="inferred from homology"/>
<evidence type="ECO:0000256" key="1">
    <source>
        <dbReference type="ARBA" id="ARBA00004123"/>
    </source>
</evidence>
<keyword evidence="8" id="KW-0391">Immunity</keyword>
<evidence type="ECO:0000256" key="4">
    <source>
        <dbReference type="ARBA" id="ARBA00010081"/>
    </source>
</evidence>
<dbReference type="GO" id="GO:0003723">
    <property type="term" value="F:RNA binding"/>
    <property type="evidence" value="ECO:0007669"/>
    <property type="project" value="UniProtKB-UniRule"/>
</dbReference>
<keyword evidence="10" id="KW-0694">RNA-binding</keyword>
<dbReference type="GO" id="GO:0045087">
    <property type="term" value="P:innate immune response"/>
    <property type="evidence" value="ECO:0007669"/>
    <property type="project" value="UniProtKB-KW"/>
</dbReference>
<dbReference type="GO" id="GO:0005737">
    <property type="term" value="C:cytoplasm"/>
    <property type="evidence" value="ECO:0007669"/>
    <property type="project" value="UniProtKB-SubCell"/>
</dbReference>
<keyword evidence="7" id="KW-0399">Innate immunity</keyword>
<organism evidence="13 14">
    <name type="scientific">Stegastes partitus</name>
    <name type="common">bicolor damselfish</name>
    <dbReference type="NCBI Taxonomy" id="144197"/>
    <lineage>
        <taxon>Eukaryota</taxon>
        <taxon>Metazoa</taxon>
        <taxon>Chordata</taxon>
        <taxon>Craniata</taxon>
        <taxon>Vertebrata</taxon>
        <taxon>Euteleostomi</taxon>
        <taxon>Actinopterygii</taxon>
        <taxon>Neopterygii</taxon>
        <taxon>Teleostei</taxon>
        <taxon>Neoteleostei</taxon>
        <taxon>Acanthomorphata</taxon>
        <taxon>Ovalentaria</taxon>
        <taxon>Pomacentridae</taxon>
        <taxon>Stegastes</taxon>
    </lineage>
</organism>
<dbReference type="Gene3D" id="3.30.70.330">
    <property type="match status" value="1"/>
</dbReference>
<evidence type="ECO:0000313" key="14">
    <source>
        <dbReference type="RefSeq" id="XP_008303112.1"/>
    </source>
</evidence>
<keyword evidence="5" id="KW-0963">Cytoplasm</keyword>
<evidence type="ECO:0000256" key="5">
    <source>
        <dbReference type="ARBA" id="ARBA00022490"/>
    </source>
</evidence>
<evidence type="ECO:0000256" key="2">
    <source>
        <dbReference type="ARBA" id="ARBA00004496"/>
    </source>
</evidence>
<keyword evidence="13" id="KW-1185">Reference proteome</keyword>
<evidence type="ECO:0000259" key="12">
    <source>
        <dbReference type="PROSITE" id="PS50102"/>
    </source>
</evidence>
<dbReference type="CTD" id="3430"/>
<dbReference type="GeneID" id="103374751"/>
<feature type="region of interest" description="Disordered" evidence="11">
    <location>
        <begin position="62"/>
        <end position="91"/>
    </location>
</feature>
<dbReference type="Proteomes" id="UP000694891">
    <property type="component" value="Unplaced"/>
</dbReference>
<evidence type="ECO:0000256" key="6">
    <source>
        <dbReference type="ARBA" id="ARBA00022525"/>
    </source>
</evidence>
<dbReference type="AlphaFoldDB" id="A0A9Y4U1K6"/>
<dbReference type="PANTHER" id="PTHR15225:SF1">
    <property type="entry name" value="INTERFERON-INDUCED 35 KDA PROTEIN"/>
    <property type="match status" value="1"/>
</dbReference>
<comment type="similarity">
    <text evidence="4">Belongs to the NMI family.</text>
</comment>
<dbReference type="InterPro" id="IPR000504">
    <property type="entry name" value="RRM_dom"/>
</dbReference>